<keyword evidence="1" id="KW-0812">Transmembrane</keyword>
<organism evidence="2 3">
    <name type="scientific">Prevotella communis</name>
    <dbReference type="NCBI Taxonomy" id="2913614"/>
    <lineage>
        <taxon>Bacteria</taxon>
        <taxon>Pseudomonadati</taxon>
        <taxon>Bacteroidota</taxon>
        <taxon>Bacteroidia</taxon>
        <taxon>Bacteroidales</taxon>
        <taxon>Prevotellaceae</taxon>
        <taxon>Prevotella</taxon>
    </lineage>
</organism>
<dbReference type="RefSeq" id="WP_091854726.1">
    <property type="nucleotide sequence ID" value="NZ_FNIW01000022.1"/>
</dbReference>
<accession>A0A1H0JWS0</accession>
<keyword evidence="1" id="KW-1133">Transmembrane helix</keyword>
<proteinExistence type="predicted"/>
<dbReference type="Gene3D" id="1.25.40.390">
    <property type="match status" value="1"/>
</dbReference>
<dbReference type="InterPro" id="IPR011990">
    <property type="entry name" value="TPR-like_helical_dom_sf"/>
</dbReference>
<feature type="transmembrane region" description="Helical" evidence="1">
    <location>
        <begin position="12"/>
        <end position="31"/>
    </location>
</feature>
<dbReference type="AlphaFoldDB" id="A0A1H0JWS0"/>
<dbReference type="EMBL" id="FNIW01000022">
    <property type="protein sequence ID" value="SDO48097.1"/>
    <property type="molecule type" value="Genomic_DNA"/>
</dbReference>
<evidence type="ECO:0000256" key="1">
    <source>
        <dbReference type="SAM" id="Phobius"/>
    </source>
</evidence>
<sequence>MKYYIYNKTKELRRFMVYILLPLIGGGWMGVSSCSDMLESDSSRQLFDPALDQKTDSVFYAYGIMQAMQELADQYYYQNEMRGDLVSPTSKATTHLRNLASFTADATNKYDSVYLYYKVINNCNYYLAHRDTTLATGARNVVCNEYAAVASFRAWTYLQLTRQYGQVPYVTDPVTTIGQINANTQMTDYRTILTEEAKMMETLKARYTDEQLAVPTFNQNSRSAGMLNWGGGEKFFSPKKCFVPFNVVLGDIYLELGEYEKAATCYYQYLRYEGQLNTSNISVNYNNFMSPNYSRYSPIFKNFTEWPADFNDGKNSSIFNNTPIWENSFTHAASPGDVISYIPMAVNYTMGKTTDIPASYGYNYYGTERTSTVDVNDPMESIFDCPKTEDIQIVPSQAYCDSARRAQYYYYTEQVKVTPFNWIVKNVAVGDARAQSICQGVGADSTFVYTYKPSTAYVYLYRNATVWLHLAEAINRMGYPDAAFAVLKNGLHTELPNYRYLEVYLKDAEGNDSLDGDGNKVLDMTQSHLDDKYYLTPESYELLTTKLPFLAQENSEIFRNGAQKSFVGIHMHGAGAVEDLYSTYRYSNVLAAKLADINSKFSLGLTTYTKDDYINAMEDLLCDEYAMEFAFEGTRFSDLRRLALHKNQSGLYGGNFGDKWLSTKLQNNAPGITTQNCYLPYK</sequence>
<keyword evidence="1" id="KW-0472">Membrane</keyword>
<gene>
    <name evidence="2" type="ORF">SAMN04487900_1229</name>
</gene>
<dbReference type="OrthoDB" id="5694214at2"/>
<reference evidence="3" key="1">
    <citation type="submission" date="2016-10" db="EMBL/GenBank/DDBJ databases">
        <authorList>
            <person name="de Groot N.N."/>
        </authorList>
    </citation>
    <scope>NUCLEOTIDE SEQUENCE [LARGE SCALE GENOMIC DNA]</scope>
    <source>
        <strain evidence="3">BP1-145</strain>
    </source>
</reference>
<comment type="caution">
    <text evidence="2">The sequence shown here is derived from an EMBL/GenBank/DDBJ whole genome shotgun (WGS) entry which is preliminary data.</text>
</comment>
<evidence type="ECO:0000313" key="2">
    <source>
        <dbReference type="EMBL" id="SDO48097.1"/>
    </source>
</evidence>
<evidence type="ECO:0000313" key="3">
    <source>
        <dbReference type="Proteomes" id="UP000199134"/>
    </source>
</evidence>
<dbReference type="Proteomes" id="UP000199134">
    <property type="component" value="Unassembled WGS sequence"/>
</dbReference>
<dbReference type="SUPFAM" id="SSF48452">
    <property type="entry name" value="TPR-like"/>
    <property type="match status" value="1"/>
</dbReference>
<name>A0A1H0JWS0_9BACT</name>
<dbReference type="PROSITE" id="PS51257">
    <property type="entry name" value="PROKAR_LIPOPROTEIN"/>
    <property type="match status" value="1"/>
</dbReference>
<dbReference type="GO" id="GO:0009279">
    <property type="term" value="C:cell outer membrane"/>
    <property type="evidence" value="ECO:0007669"/>
    <property type="project" value="UniProtKB-SubCell"/>
</dbReference>
<protein>
    <submittedName>
        <fullName evidence="2">SusD family protein</fullName>
    </submittedName>
</protein>